<dbReference type="SMART" id="SM00245">
    <property type="entry name" value="TSPc"/>
    <property type="match status" value="1"/>
</dbReference>
<dbReference type="Gene3D" id="3.90.226.10">
    <property type="entry name" value="2-enoyl-CoA Hydratase, Chain A, domain 1"/>
    <property type="match status" value="1"/>
</dbReference>
<dbReference type="PANTHER" id="PTHR11261:SF3">
    <property type="entry name" value="RETINOL-BINDING PROTEIN 3"/>
    <property type="match status" value="1"/>
</dbReference>
<accession>A0ABY6J4G6</accession>
<protein>
    <submittedName>
        <fullName evidence="3">S41 family peptidase</fullName>
    </submittedName>
</protein>
<gene>
    <name evidence="3" type="ORF">MKQ68_05605</name>
</gene>
<feature type="domain" description="Tail specific protease" evidence="2">
    <location>
        <begin position="206"/>
        <end position="405"/>
    </location>
</feature>
<dbReference type="EMBL" id="CP107006">
    <property type="protein sequence ID" value="UYQ94566.1"/>
    <property type="molecule type" value="Genomic_DNA"/>
</dbReference>
<evidence type="ECO:0000259" key="2">
    <source>
        <dbReference type="SMART" id="SM00245"/>
    </source>
</evidence>
<keyword evidence="4" id="KW-1185">Reference proteome</keyword>
<dbReference type="Pfam" id="PF03572">
    <property type="entry name" value="Peptidase_S41"/>
    <property type="match status" value="1"/>
</dbReference>
<feature type="signal peptide" evidence="1">
    <location>
        <begin position="1"/>
        <end position="18"/>
    </location>
</feature>
<evidence type="ECO:0000313" key="3">
    <source>
        <dbReference type="EMBL" id="UYQ94566.1"/>
    </source>
</evidence>
<dbReference type="RefSeq" id="WP_264282439.1">
    <property type="nucleotide sequence ID" value="NZ_CP107006.1"/>
</dbReference>
<dbReference type="CDD" id="cd07563">
    <property type="entry name" value="Peptidase_S41_IRBP"/>
    <property type="match status" value="1"/>
</dbReference>
<reference evidence="3" key="1">
    <citation type="submission" date="2022-10" db="EMBL/GenBank/DDBJ databases">
        <title>Chitinophaga sp. nov., isolated from soil.</title>
        <authorList>
            <person name="Jeon C.O."/>
        </authorList>
    </citation>
    <scope>NUCLEOTIDE SEQUENCE</scope>
    <source>
        <strain evidence="3">R8</strain>
    </source>
</reference>
<keyword evidence="1" id="KW-0732">Signal</keyword>
<dbReference type="Gene3D" id="3.30.750.44">
    <property type="match status" value="1"/>
</dbReference>
<organism evidence="3 4">
    <name type="scientific">Chitinophaga horti</name>
    <dbReference type="NCBI Taxonomy" id="2920382"/>
    <lineage>
        <taxon>Bacteria</taxon>
        <taxon>Pseudomonadati</taxon>
        <taxon>Bacteroidota</taxon>
        <taxon>Chitinophagia</taxon>
        <taxon>Chitinophagales</taxon>
        <taxon>Chitinophagaceae</taxon>
        <taxon>Chitinophaga</taxon>
    </lineage>
</organism>
<dbReference type="InterPro" id="IPR005151">
    <property type="entry name" value="Tail-specific_protease"/>
</dbReference>
<evidence type="ECO:0000313" key="4">
    <source>
        <dbReference type="Proteomes" id="UP001162741"/>
    </source>
</evidence>
<dbReference type="PANTHER" id="PTHR11261">
    <property type="entry name" value="INTERPHOTORECEPTOR RETINOID-BINDING PROTEIN"/>
    <property type="match status" value="1"/>
</dbReference>
<proteinExistence type="predicted"/>
<dbReference type="SUPFAM" id="SSF52096">
    <property type="entry name" value="ClpP/crotonase"/>
    <property type="match status" value="1"/>
</dbReference>
<name>A0ABY6J4G6_9BACT</name>
<feature type="chain" id="PRO_5045229059" evidence="1">
    <location>
        <begin position="19"/>
        <end position="431"/>
    </location>
</feature>
<dbReference type="Proteomes" id="UP001162741">
    <property type="component" value="Chromosome"/>
</dbReference>
<evidence type="ECO:0000256" key="1">
    <source>
        <dbReference type="SAM" id="SignalP"/>
    </source>
</evidence>
<dbReference type="InterPro" id="IPR029045">
    <property type="entry name" value="ClpP/crotonase-like_dom_sf"/>
</dbReference>
<sequence length="431" mass="48327">MKRLTCLFLLLSATATYAQQSIPFTPEMKIGALLFNRDFKEAAALADETRATKTTVSDGDLVVYARAYAANADTVKALACLHQAIDKGFWKINDVTKTEINDFLKGPRLDSALDKIRERTRPYRDGTAILDKSEKELITNMVRRNLQQMYVDSVAGKLMADEIGQLADTGFLSRISNAKVFIDTLSEFLRKRSNDKHFNVGINGDVNEHTSKDVPWTLNDRNFGFSQAAVWPGNIGYIRWDEHVMFGYEAARYALNFLRHTRAIVIDLRQNGGGAIIANSYFYYHLFEPGDKRPHDMMWQKGRHDRKWRRASNSITVSNVKLSLTDKPIYVLTSGKTMSAAEQFAFTLKELKRATIIGENTAGAGNLVRPWFEGYYVMMVPVSRFATKKGKTVEGVGVAPDIPLPATSSDAEVLAAVTADLDNRTRSSARR</sequence>